<sequence length="145" mass="16224">MESANESNPPQLPRPPSPPSLSLLKLLPVDIVLSTLARIPTSYYPTLCLVSKRFRSLIISEELGMLRLYLGTREACMSAYNRAPILVIVDGSRQAYRKFSFTSAIVLFSSLANMLYETVGSETYEIGGQNCWVPPRWREPSGHET</sequence>
<feature type="domain" description="F-box" evidence="1">
    <location>
        <begin position="26"/>
        <end position="62"/>
    </location>
</feature>
<dbReference type="eggNOG" id="KOG1072">
    <property type="taxonomic scope" value="Eukaryota"/>
</dbReference>
<dbReference type="InterPro" id="IPR036047">
    <property type="entry name" value="F-box-like_dom_sf"/>
</dbReference>
<dbReference type="Proteomes" id="UP000032141">
    <property type="component" value="Chromosome C1"/>
</dbReference>
<name>A0A0D3A4C0_BRAOL</name>
<evidence type="ECO:0000313" key="3">
    <source>
        <dbReference type="Proteomes" id="UP000032141"/>
    </source>
</evidence>
<evidence type="ECO:0000259" key="1">
    <source>
        <dbReference type="Pfam" id="PF00646"/>
    </source>
</evidence>
<dbReference type="OMA" id="REACMSA"/>
<dbReference type="PANTHER" id="PTHR24414">
    <property type="entry name" value="F-BOX/KELCH-REPEAT PROTEIN SKIP4"/>
    <property type="match status" value="1"/>
</dbReference>
<dbReference type="Gramene" id="Bo1g021400.1">
    <property type="protein sequence ID" value="Bo1g021400.1"/>
    <property type="gene ID" value="Bo1g021400"/>
</dbReference>
<dbReference type="EnsemblPlants" id="Bo1g021400.1">
    <property type="protein sequence ID" value="Bo1g021400.1"/>
    <property type="gene ID" value="Bo1g021400"/>
</dbReference>
<accession>A0A0D3A4C0</accession>
<keyword evidence="3" id="KW-1185">Reference proteome</keyword>
<evidence type="ECO:0000313" key="2">
    <source>
        <dbReference type="EnsemblPlants" id="Bo1g021400.1"/>
    </source>
</evidence>
<dbReference type="HOGENOM" id="CLU_1789526_0_0_1"/>
<reference evidence="2 3" key="1">
    <citation type="journal article" date="2014" name="Genome Biol.">
        <title>Transcriptome and methylome profiling reveals relics of genome dominance in the mesopolyploid Brassica oleracea.</title>
        <authorList>
            <person name="Parkin I.A."/>
            <person name="Koh C."/>
            <person name="Tang H."/>
            <person name="Robinson S.J."/>
            <person name="Kagale S."/>
            <person name="Clarke W.E."/>
            <person name="Town C.D."/>
            <person name="Nixon J."/>
            <person name="Krishnakumar V."/>
            <person name="Bidwell S.L."/>
            <person name="Denoeud F."/>
            <person name="Belcram H."/>
            <person name="Links M.G."/>
            <person name="Just J."/>
            <person name="Clarke C."/>
            <person name="Bender T."/>
            <person name="Huebert T."/>
            <person name="Mason A.S."/>
            <person name="Pires J.C."/>
            <person name="Barker G."/>
            <person name="Moore J."/>
            <person name="Walley P.G."/>
            <person name="Manoli S."/>
            <person name="Batley J."/>
            <person name="Edwards D."/>
            <person name="Nelson M.N."/>
            <person name="Wang X."/>
            <person name="Paterson A.H."/>
            <person name="King G."/>
            <person name="Bancroft I."/>
            <person name="Chalhoub B."/>
            <person name="Sharpe A.G."/>
        </authorList>
    </citation>
    <scope>NUCLEOTIDE SEQUENCE</scope>
    <source>
        <strain evidence="2 3">cv. TO1000</strain>
    </source>
</reference>
<dbReference type="SUPFAM" id="SSF81383">
    <property type="entry name" value="F-box domain"/>
    <property type="match status" value="1"/>
</dbReference>
<organism evidence="2 3">
    <name type="scientific">Brassica oleracea var. oleracea</name>
    <dbReference type="NCBI Taxonomy" id="109376"/>
    <lineage>
        <taxon>Eukaryota</taxon>
        <taxon>Viridiplantae</taxon>
        <taxon>Streptophyta</taxon>
        <taxon>Embryophyta</taxon>
        <taxon>Tracheophyta</taxon>
        <taxon>Spermatophyta</taxon>
        <taxon>Magnoliopsida</taxon>
        <taxon>eudicotyledons</taxon>
        <taxon>Gunneridae</taxon>
        <taxon>Pentapetalae</taxon>
        <taxon>rosids</taxon>
        <taxon>malvids</taxon>
        <taxon>Brassicales</taxon>
        <taxon>Brassicaceae</taxon>
        <taxon>Brassiceae</taxon>
        <taxon>Brassica</taxon>
    </lineage>
</organism>
<dbReference type="InterPro" id="IPR050354">
    <property type="entry name" value="F-box/kelch-repeat_ARATH"/>
</dbReference>
<reference evidence="2" key="2">
    <citation type="submission" date="2015-03" db="UniProtKB">
        <authorList>
            <consortium name="EnsemblPlants"/>
        </authorList>
    </citation>
    <scope>IDENTIFICATION</scope>
</reference>
<dbReference type="InterPro" id="IPR001810">
    <property type="entry name" value="F-box_dom"/>
</dbReference>
<proteinExistence type="predicted"/>
<protein>
    <recommendedName>
        <fullName evidence="1">F-box domain-containing protein</fullName>
    </recommendedName>
</protein>
<dbReference type="AlphaFoldDB" id="A0A0D3A4C0"/>
<dbReference type="Pfam" id="PF00646">
    <property type="entry name" value="F-box"/>
    <property type="match status" value="1"/>
</dbReference>
<dbReference type="PANTHER" id="PTHR24414:SF150">
    <property type="entry name" value="F-BOX DOMAIN-CONTAINING PROTEIN"/>
    <property type="match status" value="1"/>
</dbReference>